<comment type="caution">
    <text evidence="1">The sequence shown here is derived from an EMBL/GenBank/DDBJ whole genome shotgun (WGS) entry which is preliminary data.</text>
</comment>
<dbReference type="EMBL" id="MFFM01000038">
    <property type="protein sequence ID" value="OGF10515.1"/>
    <property type="molecule type" value="Genomic_DNA"/>
</dbReference>
<gene>
    <name evidence="1" type="ORF">A2024_09210</name>
</gene>
<reference evidence="1 2" key="1">
    <citation type="journal article" date="2016" name="Nat. Commun.">
        <title>Thousands of microbial genomes shed light on interconnected biogeochemical processes in an aquifer system.</title>
        <authorList>
            <person name="Anantharaman K."/>
            <person name="Brown C.T."/>
            <person name="Hug L.A."/>
            <person name="Sharon I."/>
            <person name="Castelle C.J."/>
            <person name="Probst A.J."/>
            <person name="Thomas B.C."/>
            <person name="Singh A."/>
            <person name="Wilkins M.J."/>
            <person name="Karaoz U."/>
            <person name="Brodie E.L."/>
            <person name="Williams K.H."/>
            <person name="Hubbard S.S."/>
            <person name="Banfield J.F."/>
        </authorList>
    </citation>
    <scope>NUCLEOTIDE SEQUENCE [LARGE SCALE GENOMIC DNA]</scope>
</reference>
<evidence type="ECO:0008006" key="3">
    <source>
        <dbReference type="Google" id="ProtNLM"/>
    </source>
</evidence>
<dbReference type="Gene3D" id="2.130.10.10">
    <property type="entry name" value="YVTN repeat-like/Quinoprotein amine dehydrogenase"/>
    <property type="match status" value="2"/>
</dbReference>
<dbReference type="Proteomes" id="UP000177230">
    <property type="component" value="Unassembled WGS sequence"/>
</dbReference>
<sequence>MNHPSRTTILLLAWALIWSGAAAFRAEWRQYRSFGGATFEGDIRTIISDTRFVYAFSSVSGARYDKLFDQWDFSFIGHLPPGSYQFAALDHYFNDLYFVYADKMIPYRLISDMQNPAIYLPEAIIRVAFDGRGIWVQTSGGYYLCDRWSGKCNKNASVPQQLEWFGRVDAESLRSNSRLYFLAQPIWDSWAGRHYLTAYATEFAGNYAWAAYSGLGLWKYDLITKEKTQLTSGFLASTGVAGLYASGGTVGMTGPGGVTLVDAGRDHWQQLNKLFNLDLTGYSLNCLAFDDKKIFIGTDRGIIVLKRGDDFASTLTRYDGLPDDAVTALLLQSDTLWIGTRYGPAVYLIKAGRKAESWEGQEDRTIHQMAADQRFLYLATSRGGLMLDRTDSLKIFRYDASSPPELDEEILGVAVDGAWVWWLAPDLLMRYDRKNFVWEKYPRAGNYNAGRALCLAVDDRNLWIGTDAGLVRLNKDKNLWTVYRKEDGLLNDYVTSLASVDGALWIGGETGLTKFFWK</sequence>
<dbReference type="AlphaFoldDB" id="A0A1F5R7Z6"/>
<evidence type="ECO:0000313" key="2">
    <source>
        <dbReference type="Proteomes" id="UP000177230"/>
    </source>
</evidence>
<accession>A0A1F5R7Z6</accession>
<dbReference type="InterPro" id="IPR015943">
    <property type="entry name" value="WD40/YVTN_repeat-like_dom_sf"/>
</dbReference>
<name>A0A1F5R7Z6_9BACT</name>
<organism evidence="1 2">
    <name type="scientific">Candidatus Edwardsbacteria bacterium GWF2_54_11</name>
    <dbReference type="NCBI Taxonomy" id="1817851"/>
    <lineage>
        <taxon>Bacteria</taxon>
        <taxon>Candidatus Edwardsiibacteriota</taxon>
    </lineage>
</organism>
<protein>
    <recommendedName>
        <fullName evidence="3">Two component regulator three Y domain-containing protein</fullName>
    </recommendedName>
</protein>
<proteinExistence type="predicted"/>
<dbReference type="SUPFAM" id="SSF63829">
    <property type="entry name" value="Calcium-dependent phosphotriesterase"/>
    <property type="match status" value="1"/>
</dbReference>
<evidence type="ECO:0000313" key="1">
    <source>
        <dbReference type="EMBL" id="OGF10515.1"/>
    </source>
</evidence>